<dbReference type="Proteomes" id="UP000282312">
    <property type="component" value="Unassembled WGS sequence"/>
</dbReference>
<protein>
    <submittedName>
        <fullName evidence="1">Uncharacterized protein</fullName>
    </submittedName>
</protein>
<name>A0A3N9WQ69_9ACTN</name>
<organism evidence="1 2">
    <name type="scientific">Micromonospora inaquosa</name>
    <dbReference type="NCBI Taxonomy" id="2203716"/>
    <lineage>
        <taxon>Bacteria</taxon>
        <taxon>Bacillati</taxon>
        <taxon>Actinomycetota</taxon>
        <taxon>Actinomycetes</taxon>
        <taxon>Micromonosporales</taxon>
        <taxon>Micromonosporaceae</taxon>
        <taxon>Micromonospora</taxon>
    </lineage>
</organism>
<keyword evidence="2" id="KW-1185">Reference proteome</keyword>
<reference evidence="1 2" key="1">
    <citation type="submission" date="2018-05" db="EMBL/GenBank/DDBJ databases">
        <title>Micromonospora from Atacama Desert.</title>
        <authorList>
            <person name="Carro L."/>
            <person name="Goodfellow M."/>
            <person name="Klenk H.-P."/>
        </authorList>
    </citation>
    <scope>NUCLEOTIDE SEQUENCE [LARGE SCALE GENOMIC DNA]</scope>
    <source>
        <strain evidence="1 2">LB39</strain>
    </source>
</reference>
<proteinExistence type="predicted"/>
<gene>
    <name evidence="1" type="ORF">DLJ59_13480</name>
</gene>
<evidence type="ECO:0000313" key="1">
    <source>
        <dbReference type="EMBL" id="RQX02976.1"/>
    </source>
</evidence>
<dbReference type="AlphaFoldDB" id="A0A3N9WQ69"/>
<dbReference type="EMBL" id="QGSZ01000198">
    <property type="protein sequence ID" value="RQX02976.1"/>
    <property type="molecule type" value="Genomic_DNA"/>
</dbReference>
<comment type="caution">
    <text evidence="1">The sequence shown here is derived from an EMBL/GenBank/DDBJ whole genome shotgun (WGS) entry which is preliminary data.</text>
</comment>
<sequence length="93" mass="9337">MAPTQAPACIPVQLGSVPPSSGPDGVQRIRQVLTDGGFTVVTVRWGQPTGPASPGSVFYAVAAGTGCVLGSVDFNGVRLPRVVGTFPGGRCLA</sequence>
<accession>A0A3N9WQ69</accession>
<evidence type="ECO:0000313" key="2">
    <source>
        <dbReference type="Proteomes" id="UP000282312"/>
    </source>
</evidence>